<accession>A0ABT1RVD5</accession>
<keyword evidence="1" id="KW-0472">Membrane</keyword>
<name>A0ABT1RVD5_9FIRM</name>
<dbReference type="InterPro" id="IPR003675">
    <property type="entry name" value="Rce1/LyrA-like_dom"/>
</dbReference>
<gene>
    <name evidence="3" type="ORF">NE695_01730</name>
</gene>
<dbReference type="PANTHER" id="PTHR35797:SF1">
    <property type="entry name" value="PROTEASE"/>
    <property type="match status" value="1"/>
</dbReference>
<evidence type="ECO:0000256" key="1">
    <source>
        <dbReference type="SAM" id="Phobius"/>
    </source>
</evidence>
<dbReference type="GO" id="GO:0008237">
    <property type="term" value="F:metallopeptidase activity"/>
    <property type="evidence" value="ECO:0007669"/>
    <property type="project" value="UniProtKB-KW"/>
</dbReference>
<feature type="transmembrane region" description="Helical" evidence="1">
    <location>
        <begin position="7"/>
        <end position="28"/>
    </location>
</feature>
<feature type="transmembrane region" description="Helical" evidence="1">
    <location>
        <begin position="235"/>
        <end position="255"/>
    </location>
</feature>
<organism evidence="3 4">
    <name type="scientific">Neglectibacter timonensis</name>
    <dbReference type="NCBI Taxonomy" id="1776382"/>
    <lineage>
        <taxon>Bacteria</taxon>
        <taxon>Bacillati</taxon>
        <taxon>Bacillota</taxon>
        <taxon>Clostridia</taxon>
        <taxon>Eubacteriales</taxon>
        <taxon>Oscillospiraceae</taxon>
        <taxon>Neglectibacter</taxon>
    </lineage>
</organism>
<dbReference type="InterPro" id="IPR042150">
    <property type="entry name" value="MmRce1-like"/>
</dbReference>
<feature type="transmembrane region" description="Helical" evidence="1">
    <location>
        <begin position="206"/>
        <end position="228"/>
    </location>
</feature>
<protein>
    <submittedName>
        <fullName evidence="3">CPBP family intramembrane metalloprotease</fullName>
    </submittedName>
</protein>
<keyword evidence="4" id="KW-1185">Reference proteome</keyword>
<keyword evidence="3" id="KW-0378">Hydrolase</keyword>
<keyword evidence="3" id="KW-0645">Protease</keyword>
<keyword evidence="1" id="KW-0812">Transmembrane</keyword>
<feature type="transmembrane region" description="Helical" evidence="1">
    <location>
        <begin position="267"/>
        <end position="288"/>
    </location>
</feature>
<dbReference type="PANTHER" id="PTHR35797">
    <property type="entry name" value="PROTEASE-RELATED"/>
    <property type="match status" value="1"/>
</dbReference>
<proteinExistence type="predicted"/>
<dbReference type="EMBL" id="JANFZH010000002">
    <property type="protein sequence ID" value="MCQ4838631.1"/>
    <property type="molecule type" value="Genomic_DNA"/>
</dbReference>
<keyword evidence="3" id="KW-0482">Metalloprotease</keyword>
<evidence type="ECO:0000313" key="4">
    <source>
        <dbReference type="Proteomes" id="UP001524473"/>
    </source>
</evidence>
<feature type="transmembrane region" description="Helical" evidence="1">
    <location>
        <begin position="40"/>
        <end position="61"/>
    </location>
</feature>
<keyword evidence="1" id="KW-1133">Transmembrane helix</keyword>
<feature type="transmembrane region" description="Helical" evidence="1">
    <location>
        <begin position="82"/>
        <end position="102"/>
    </location>
</feature>
<dbReference type="RefSeq" id="WP_066865465.1">
    <property type="nucleotide sequence ID" value="NZ_CABKVV010000014.1"/>
</dbReference>
<reference evidence="3 4" key="1">
    <citation type="submission" date="2022-06" db="EMBL/GenBank/DDBJ databases">
        <title>Isolation of gut microbiota from human fecal samples.</title>
        <authorList>
            <person name="Pamer E.G."/>
            <person name="Barat B."/>
            <person name="Waligurski E."/>
            <person name="Medina S."/>
            <person name="Paddock L."/>
            <person name="Mostad J."/>
        </authorList>
    </citation>
    <scope>NUCLEOTIDE SEQUENCE [LARGE SCALE GENOMIC DNA]</scope>
    <source>
        <strain evidence="3 4">DFI.9.73</strain>
    </source>
</reference>
<dbReference type="Proteomes" id="UP001524473">
    <property type="component" value="Unassembled WGS sequence"/>
</dbReference>
<dbReference type="GeneID" id="90532950"/>
<feature type="transmembrane region" description="Helical" evidence="1">
    <location>
        <begin position="174"/>
        <end position="194"/>
    </location>
</feature>
<dbReference type="Pfam" id="PF02517">
    <property type="entry name" value="Rce1-like"/>
    <property type="match status" value="1"/>
</dbReference>
<evidence type="ECO:0000259" key="2">
    <source>
        <dbReference type="Pfam" id="PF02517"/>
    </source>
</evidence>
<feature type="domain" description="CAAX prenyl protease 2/Lysostaphin resistance protein A-like" evidence="2">
    <location>
        <begin position="141"/>
        <end position="248"/>
    </location>
</feature>
<sequence>MRETKKRIWLFLGMGFGITWVGLIIAYLCGVRYGDFLSNTLLTTMLFLPSLVVLLSHLITGEEFDPAGLGILPHIKGNIPRYLLAYFFPAVFTAVSALLFFASHPVNLDPMGETMMKALTESGQDEAYASEFLYTQVLLSALAGPLLGIVTAFTEELGFRGYLLSKLKTLFGQGRRAAVIGSLLWSVWYLPLYFGGYHYGTDYAGFPFYGLLLGFAFNFCFSMFLSYLRWKTGSVFPCALARSGVDAMAAVPLYFTKGSTSLLIGPSTFGLLGCLVMLAAAVVSFLWMGRQEKQGRLYYQDYESLGK</sequence>
<feature type="transmembrane region" description="Helical" evidence="1">
    <location>
        <begin position="132"/>
        <end position="153"/>
    </location>
</feature>
<comment type="caution">
    <text evidence="3">The sequence shown here is derived from an EMBL/GenBank/DDBJ whole genome shotgun (WGS) entry which is preliminary data.</text>
</comment>
<evidence type="ECO:0000313" key="3">
    <source>
        <dbReference type="EMBL" id="MCQ4838631.1"/>
    </source>
</evidence>